<feature type="domain" description="TtsA-like Glycoside hydrolase family 108" evidence="1">
    <location>
        <begin position="2"/>
        <end position="95"/>
    </location>
</feature>
<proteinExistence type="predicted"/>
<accession>A0A1Q5ZZY9</accession>
<dbReference type="InterPro" id="IPR018537">
    <property type="entry name" value="Peptidoglycan-bd_3"/>
</dbReference>
<dbReference type="STRING" id="1302689.RG47T_2789"/>
<name>A0A1Q5ZZY9_9SPHI</name>
<dbReference type="InterPro" id="IPR023346">
    <property type="entry name" value="Lysozyme-like_dom_sf"/>
</dbReference>
<evidence type="ECO:0000313" key="4">
    <source>
        <dbReference type="Proteomes" id="UP000186720"/>
    </source>
</evidence>
<dbReference type="SUPFAM" id="SSF53955">
    <property type="entry name" value="Lysozyme-like"/>
    <property type="match status" value="1"/>
</dbReference>
<dbReference type="EMBL" id="MPPL01000001">
    <property type="protein sequence ID" value="OKS87328.1"/>
    <property type="molecule type" value="Genomic_DNA"/>
</dbReference>
<evidence type="ECO:0000259" key="1">
    <source>
        <dbReference type="Pfam" id="PF05838"/>
    </source>
</evidence>
<keyword evidence="4" id="KW-1185">Reference proteome</keyword>
<dbReference type="Proteomes" id="UP000186720">
    <property type="component" value="Unassembled WGS sequence"/>
</dbReference>
<evidence type="ECO:0000313" key="3">
    <source>
        <dbReference type="EMBL" id="OKS87328.1"/>
    </source>
</evidence>
<dbReference type="Pfam" id="PF09374">
    <property type="entry name" value="PG_binding_3"/>
    <property type="match status" value="1"/>
</dbReference>
<dbReference type="Gene3D" id="1.20.141.10">
    <property type="entry name" value="Chitosanase, subunit A, domain 1"/>
    <property type="match status" value="1"/>
</dbReference>
<sequence length="175" mass="19362">MGNEGGYANNPNDHSGETYKGIVKKYWPNWPGWAIVDGTIAAHPPSINQALHGNAQLQTQVQTFYKTNFWNTESLDYIDDQQIANQLFDTAVNMGTGVASLFLQEGVNMLSPGKLLVDGQIGPLSIAAANAADPEDLYNAICQLRRAKYEAIIQHNPSQQRFASSWFSRITPYQT</sequence>
<dbReference type="Pfam" id="PF05838">
    <property type="entry name" value="Glyco_hydro_108"/>
    <property type="match status" value="1"/>
</dbReference>
<protein>
    <submittedName>
        <fullName evidence="3">Uncharacterized protein</fullName>
    </submittedName>
</protein>
<evidence type="ECO:0000259" key="2">
    <source>
        <dbReference type="Pfam" id="PF09374"/>
    </source>
</evidence>
<feature type="domain" description="Peptidoglycan binding" evidence="2">
    <location>
        <begin position="99"/>
        <end position="170"/>
    </location>
</feature>
<reference evidence="3 4" key="1">
    <citation type="submission" date="2016-11" db="EMBL/GenBank/DDBJ databases">
        <title>Whole Genome Sequencing of Mucilaginibacter polytrichastri RG4-7(T) isolated from the moss sample.</title>
        <authorList>
            <person name="Li Y."/>
        </authorList>
    </citation>
    <scope>NUCLEOTIDE SEQUENCE [LARGE SCALE GENOMIC DNA]</scope>
    <source>
        <strain evidence="3 4">RG4-7</strain>
    </source>
</reference>
<gene>
    <name evidence="3" type="ORF">RG47T_2789</name>
</gene>
<organism evidence="3 4">
    <name type="scientific">Mucilaginibacter polytrichastri</name>
    <dbReference type="NCBI Taxonomy" id="1302689"/>
    <lineage>
        <taxon>Bacteria</taxon>
        <taxon>Pseudomonadati</taxon>
        <taxon>Bacteroidota</taxon>
        <taxon>Sphingobacteriia</taxon>
        <taxon>Sphingobacteriales</taxon>
        <taxon>Sphingobacteriaceae</taxon>
        <taxon>Mucilaginibacter</taxon>
    </lineage>
</organism>
<comment type="caution">
    <text evidence="3">The sequence shown here is derived from an EMBL/GenBank/DDBJ whole genome shotgun (WGS) entry which is preliminary data.</text>
</comment>
<dbReference type="AlphaFoldDB" id="A0A1Q5ZZY9"/>
<dbReference type="InterPro" id="IPR008565">
    <property type="entry name" value="TtsA-like_GH18_dom"/>
</dbReference>